<accession>A0A5J4WSI0</accession>
<name>A0A5J4WSI0_9EUKA</name>
<evidence type="ECO:0000256" key="1">
    <source>
        <dbReference type="SAM" id="SignalP"/>
    </source>
</evidence>
<evidence type="ECO:0000313" key="2">
    <source>
        <dbReference type="EMBL" id="KAA6397870.1"/>
    </source>
</evidence>
<dbReference type="EMBL" id="SNRW01001085">
    <property type="protein sequence ID" value="KAA6397870.1"/>
    <property type="molecule type" value="Genomic_DNA"/>
</dbReference>
<dbReference type="AlphaFoldDB" id="A0A5J4WSI0"/>
<proteinExistence type="predicted"/>
<dbReference type="Proteomes" id="UP000324800">
    <property type="component" value="Unassembled WGS sequence"/>
</dbReference>
<organism evidence="2 3">
    <name type="scientific">Streblomastix strix</name>
    <dbReference type="NCBI Taxonomy" id="222440"/>
    <lineage>
        <taxon>Eukaryota</taxon>
        <taxon>Metamonada</taxon>
        <taxon>Preaxostyla</taxon>
        <taxon>Oxymonadida</taxon>
        <taxon>Streblomastigidae</taxon>
        <taxon>Streblomastix</taxon>
    </lineage>
</organism>
<feature type="signal peptide" evidence="1">
    <location>
        <begin position="1"/>
        <end position="19"/>
    </location>
</feature>
<comment type="caution">
    <text evidence="2">The sequence shown here is derived from an EMBL/GenBank/DDBJ whole genome shotgun (WGS) entry which is preliminary data.</text>
</comment>
<dbReference type="PROSITE" id="PS00116">
    <property type="entry name" value="DNA_POLYMERASE_B"/>
    <property type="match status" value="1"/>
</dbReference>
<dbReference type="OrthoDB" id="6602337at2759"/>
<dbReference type="GO" id="GO:0003676">
    <property type="term" value="F:nucleic acid binding"/>
    <property type="evidence" value="ECO:0007669"/>
    <property type="project" value="InterPro"/>
</dbReference>
<evidence type="ECO:0008006" key="4">
    <source>
        <dbReference type="Google" id="ProtNLM"/>
    </source>
</evidence>
<feature type="chain" id="PRO_5023812828" description="DNA-directed DNA polymerase" evidence="1">
    <location>
        <begin position="20"/>
        <end position="91"/>
    </location>
</feature>
<dbReference type="InterPro" id="IPR017964">
    <property type="entry name" value="DNA-dir_DNA_pol_B_CS"/>
</dbReference>
<evidence type="ECO:0000313" key="3">
    <source>
        <dbReference type="Proteomes" id="UP000324800"/>
    </source>
</evidence>
<reference evidence="2 3" key="1">
    <citation type="submission" date="2019-03" db="EMBL/GenBank/DDBJ databases">
        <title>Single cell metagenomics reveals metabolic interactions within the superorganism composed of flagellate Streblomastix strix and complex community of Bacteroidetes bacteria on its surface.</title>
        <authorList>
            <person name="Treitli S.C."/>
            <person name="Kolisko M."/>
            <person name="Husnik F."/>
            <person name="Keeling P."/>
            <person name="Hampl V."/>
        </authorList>
    </citation>
    <scope>NUCLEOTIDE SEQUENCE [LARGE SCALE GENOMIC DNA]</scope>
    <source>
        <strain evidence="2">ST1C</strain>
    </source>
</reference>
<protein>
    <recommendedName>
        <fullName evidence="4">DNA-directed DNA polymerase</fullName>
    </recommendedName>
</protein>
<sequence length="91" mass="10563">MYILLIRCLAISKFHFVYGDTDSMMLAVAGNPNQDYNLVLSEIISDQQFYDLNFYKLFPIPCKGVYDEKKFLDVAYEHCRSSPIAFASKNY</sequence>
<keyword evidence="1" id="KW-0732">Signal</keyword>
<gene>
    <name evidence="2" type="ORF">EZS28_006606</name>
</gene>
<dbReference type="GO" id="GO:0000166">
    <property type="term" value="F:nucleotide binding"/>
    <property type="evidence" value="ECO:0007669"/>
    <property type="project" value="InterPro"/>
</dbReference>